<reference evidence="2" key="1">
    <citation type="submission" date="2022-10" db="EMBL/GenBank/DDBJ databases">
        <title>Genome assembly of Pristionchus species.</title>
        <authorList>
            <person name="Yoshida K."/>
            <person name="Sommer R.J."/>
        </authorList>
    </citation>
    <scope>NUCLEOTIDE SEQUENCE [LARGE SCALE GENOMIC DNA]</scope>
    <source>
        <strain evidence="2">RS5460</strain>
    </source>
</reference>
<comment type="caution">
    <text evidence="1">The sequence shown here is derived from an EMBL/GenBank/DDBJ whole genome shotgun (WGS) entry which is preliminary data.</text>
</comment>
<feature type="non-terminal residue" evidence="1">
    <location>
        <position position="1"/>
    </location>
</feature>
<feature type="non-terminal residue" evidence="1">
    <location>
        <position position="78"/>
    </location>
</feature>
<keyword evidence="2" id="KW-1185">Reference proteome</keyword>
<dbReference type="EMBL" id="BTRK01000006">
    <property type="protein sequence ID" value="GMR57744.1"/>
    <property type="molecule type" value="Genomic_DNA"/>
</dbReference>
<evidence type="ECO:0008006" key="3">
    <source>
        <dbReference type="Google" id="ProtNLM"/>
    </source>
</evidence>
<organism evidence="1 2">
    <name type="scientific">Pristionchus mayeri</name>
    <dbReference type="NCBI Taxonomy" id="1317129"/>
    <lineage>
        <taxon>Eukaryota</taxon>
        <taxon>Metazoa</taxon>
        <taxon>Ecdysozoa</taxon>
        <taxon>Nematoda</taxon>
        <taxon>Chromadorea</taxon>
        <taxon>Rhabditida</taxon>
        <taxon>Rhabditina</taxon>
        <taxon>Diplogasteromorpha</taxon>
        <taxon>Diplogasteroidea</taxon>
        <taxon>Neodiplogasteridae</taxon>
        <taxon>Pristionchus</taxon>
    </lineage>
</organism>
<dbReference type="Gene3D" id="1.25.40.180">
    <property type="match status" value="1"/>
</dbReference>
<evidence type="ECO:0000313" key="2">
    <source>
        <dbReference type="Proteomes" id="UP001328107"/>
    </source>
</evidence>
<protein>
    <recommendedName>
        <fullName evidence="3">MIF4G domain-containing protein</fullName>
    </recommendedName>
</protein>
<name>A0AAN5D936_9BILA</name>
<dbReference type="Proteomes" id="UP001328107">
    <property type="component" value="Unassembled WGS sequence"/>
</dbReference>
<proteinExistence type="predicted"/>
<evidence type="ECO:0000313" key="1">
    <source>
        <dbReference type="EMBL" id="GMR57744.1"/>
    </source>
</evidence>
<gene>
    <name evidence="1" type="ORF">PMAYCL1PPCAC_27939</name>
</gene>
<dbReference type="AlphaFoldDB" id="A0AAN5D936"/>
<sequence>ALTKEFLDLKVHESPQLDEVISIIVEHTINQPELCPQFLTMCREQVFMEFNKSEQRFSLFLDRLLRFSHKMFCQHFKT</sequence>
<accession>A0AAN5D936</accession>